<reference evidence="9 10" key="1">
    <citation type="submission" date="2013-04" db="EMBL/GenBank/DDBJ databases">
        <title>The Genome Sequence of Sutterella wadsworthensis HGA0223.</title>
        <authorList>
            <consortium name="The Broad Institute Genomics Platform"/>
            <person name="Earl A."/>
            <person name="Ward D."/>
            <person name="Feldgarden M."/>
            <person name="Gevers D."/>
            <person name="Schmidt T.M."/>
            <person name="Dover J."/>
            <person name="Dai D."/>
            <person name="Walker B."/>
            <person name="Young S."/>
            <person name="Zeng Q."/>
            <person name="Gargeya S."/>
            <person name="Fitzgerald M."/>
            <person name="Haas B."/>
            <person name="Abouelleil A."/>
            <person name="Allen A.W."/>
            <person name="Alvarado L."/>
            <person name="Arachchi H.M."/>
            <person name="Berlin A.M."/>
            <person name="Chapman S.B."/>
            <person name="Gainer-Dewar J."/>
            <person name="Goldberg J."/>
            <person name="Griggs A."/>
            <person name="Gujja S."/>
            <person name="Hansen M."/>
            <person name="Howarth C."/>
            <person name="Imamovic A."/>
            <person name="Ireland A."/>
            <person name="Larimer J."/>
            <person name="McCowan C."/>
            <person name="Murphy C."/>
            <person name="Pearson M."/>
            <person name="Poon T.W."/>
            <person name="Priest M."/>
            <person name="Roberts A."/>
            <person name="Saif S."/>
            <person name="Shea T."/>
            <person name="Sisk P."/>
            <person name="Sykes S."/>
            <person name="Wortman J."/>
            <person name="Nusbaum C."/>
            <person name="Birren B."/>
        </authorList>
    </citation>
    <scope>NUCLEOTIDE SEQUENCE [LARGE SCALE GENOMIC DNA]</scope>
    <source>
        <strain evidence="9 10">HGA0223</strain>
    </source>
</reference>
<dbReference type="InterPro" id="IPR003593">
    <property type="entry name" value="AAA+_ATPase"/>
</dbReference>
<evidence type="ECO:0000256" key="6">
    <source>
        <dbReference type="ARBA" id="ARBA00022840"/>
    </source>
</evidence>
<keyword evidence="5" id="KW-0547">Nucleotide-binding</keyword>
<dbReference type="Pfam" id="PF00005">
    <property type="entry name" value="ABC_tran"/>
    <property type="match status" value="2"/>
</dbReference>
<dbReference type="NCBIfam" id="TIGR01727">
    <property type="entry name" value="oligo_HPY"/>
    <property type="match status" value="1"/>
</dbReference>
<organism evidence="9 10">
    <name type="scientific">Sutterella wadsworthensis HGA0223</name>
    <dbReference type="NCBI Taxonomy" id="1203554"/>
    <lineage>
        <taxon>Bacteria</taxon>
        <taxon>Pseudomonadati</taxon>
        <taxon>Pseudomonadota</taxon>
        <taxon>Betaproteobacteria</taxon>
        <taxon>Burkholderiales</taxon>
        <taxon>Sutterellaceae</taxon>
        <taxon>Sutterella</taxon>
    </lineage>
</organism>
<dbReference type="NCBIfam" id="NF007739">
    <property type="entry name" value="PRK10419.1"/>
    <property type="match status" value="2"/>
</dbReference>
<evidence type="ECO:0000256" key="4">
    <source>
        <dbReference type="ARBA" id="ARBA00022475"/>
    </source>
</evidence>
<dbReference type="Gene3D" id="3.40.50.300">
    <property type="entry name" value="P-loop containing nucleotide triphosphate hydrolases"/>
    <property type="match status" value="2"/>
</dbReference>
<evidence type="ECO:0000256" key="2">
    <source>
        <dbReference type="ARBA" id="ARBA00005417"/>
    </source>
</evidence>
<evidence type="ECO:0000256" key="1">
    <source>
        <dbReference type="ARBA" id="ARBA00004417"/>
    </source>
</evidence>
<dbReference type="GO" id="GO:0015833">
    <property type="term" value="P:peptide transport"/>
    <property type="evidence" value="ECO:0007669"/>
    <property type="project" value="InterPro"/>
</dbReference>
<name>S3BKW1_9BURK</name>
<dbReference type="PROSITE" id="PS50893">
    <property type="entry name" value="ABC_TRANSPORTER_2"/>
    <property type="match status" value="2"/>
</dbReference>
<dbReference type="Pfam" id="PF08352">
    <property type="entry name" value="oligo_HPY"/>
    <property type="match status" value="2"/>
</dbReference>
<dbReference type="SUPFAM" id="SSF52540">
    <property type="entry name" value="P-loop containing nucleoside triphosphate hydrolases"/>
    <property type="match status" value="2"/>
</dbReference>
<dbReference type="PATRIC" id="fig|1203554.3.peg.90"/>
<dbReference type="GO" id="GO:0016887">
    <property type="term" value="F:ATP hydrolysis activity"/>
    <property type="evidence" value="ECO:0007669"/>
    <property type="project" value="InterPro"/>
</dbReference>
<accession>S3BKW1</accession>
<keyword evidence="6 9" id="KW-0067">ATP-binding</keyword>
<comment type="subcellular location">
    <subcellularLocation>
        <location evidence="1">Cell inner membrane</location>
        <topology evidence="1">Peripheral membrane protein</topology>
    </subcellularLocation>
</comment>
<proteinExistence type="inferred from homology"/>
<keyword evidence="3" id="KW-0813">Transport</keyword>
<dbReference type="InterPro" id="IPR017871">
    <property type="entry name" value="ABC_transporter-like_CS"/>
</dbReference>
<evidence type="ECO:0000259" key="8">
    <source>
        <dbReference type="PROSITE" id="PS50893"/>
    </source>
</evidence>
<dbReference type="eggNOG" id="COG4172">
    <property type="taxonomic scope" value="Bacteria"/>
</dbReference>
<dbReference type="FunFam" id="3.40.50.300:FF:000016">
    <property type="entry name" value="Oligopeptide ABC transporter ATP-binding component"/>
    <property type="match status" value="1"/>
</dbReference>
<dbReference type="InterPro" id="IPR003439">
    <property type="entry name" value="ABC_transporter-like_ATP-bd"/>
</dbReference>
<sequence>MNIQSEPSLLSVDRLTIDLPLSGGVLHPVRGVSFTVRRGEALALVGESGCGKSLTAMALMRLLPEDAQVPSGTVTLEGRELLSLTEKEMERVRGAGIAVIFQEPATSFNPVMTVGDQVAEMIRTHSTCGRTEARARAVEWLRRVGIPRPEEAYDAYPHELSGGLKQRAMIAMALSADPKVVVADEPTTALDVTVARQVLELLNDLKRERGLTLIFITHDLALLPGIADRVALMYAGEIVEMAPTEAFLAHPEHPYAQALLGALPRPDGAPLQPVEGSVPNLWGPLKGCAFAPRCARAKSKCFEHAPAPQSRRDGLGTVRCIFAGDKTTAECRTFAAPEAAAIDGEPVLELQHAAVRTAPKGFTQSLAAFVGRAVGRTILPDCTLALHRAETLALVGESGSGKTTAALTALGLLGNGLLAEGTVRCGGISMPVAGPRSPAFRRKVQIVFQDPFSSLDPRMTVGQILEEALVSLRPELTPAERLLRMQALLKETGLDSESLERLPHEFSGGQRQRIAIARALSVEPEVIVLDEPTSALDVSVQAQILNLLGSLQRERGLAYLLITHNFAVVEHAAHRVAVMQGGRIVEEGAAAAVLTHPKAPYTKRLLASVPRLLQPYNSVGRH</sequence>
<dbReference type="RefSeq" id="WP_016473570.1">
    <property type="nucleotide sequence ID" value="NZ_KE150480.1"/>
</dbReference>
<evidence type="ECO:0000256" key="3">
    <source>
        <dbReference type="ARBA" id="ARBA00022448"/>
    </source>
</evidence>
<dbReference type="AlphaFoldDB" id="S3BKW1"/>
<comment type="caution">
    <text evidence="9">The sequence shown here is derived from an EMBL/GenBank/DDBJ whole genome shotgun (WGS) entry which is preliminary data.</text>
</comment>
<feature type="domain" description="ABC transporter" evidence="8">
    <location>
        <begin position="10"/>
        <end position="260"/>
    </location>
</feature>
<keyword evidence="10" id="KW-1185">Reference proteome</keyword>
<dbReference type="STRING" id="1203554.HMPREF1476_00100"/>
<dbReference type="InterPro" id="IPR013563">
    <property type="entry name" value="Oligopep_ABC_C"/>
</dbReference>
<evidence type="ECO:0000313" key="9">
    <source>
        <dbReference type="EMBL" id="EPE01869.1"/>
    </source>
</evidence>
<feature type="domain" description="ABC transporter" evidence="8">
    <location>
        <begin position="355"/>
        <end position="606"/>
    </location>
</feature>
<dbReference type="CDD" id="cd03257">
    <property type="entry name" value="ABC_NikE_OppD_transporters"/>
    <property type="match status" value="2"/>
</dbReference>
<dbReference type="PROSITE" id="PS00211">
    <property type="entry name" value="ABC_TRANSPORTER_1"/>
    <property type="match status" value="1"/>
</dbReference>
<dbReference type="EMBL" id="ATCF01000004">
    <property type="protein sequence ID" value="EPE01869.1"/>
    <property type="molecule type" value="Genomic_DNA"/>
</dbReference>
<dbReference type="PANTHER" id="PTHR43297:SF2">
    <property type="entry name" value="DIPEPTIDE TRANSPORT ATP-BINDING PROTEIN DPPD"/>
    <property type="match status" value="1"/>
</dbReference>
<dbReference type="Proteomes" id="UP000014400">
    <property type="component" value="Unassembled WGS sequence"/>
</dbReference>
<comment type="similarity">
    <text evidence="2">Belongs to the ABC transporter superfamily.</text>
</comment>
<dbReference type="HOGENOM" id="CLU_000604_86_2_4"/>
<protein>
    <submittedName>
        <fullName evidence="9">Oligopeptide/dipeptide ABC transporter, ATP-binding protein domain</fullName>
    </submittedName>
</protein>
<dbReference type="InterPro" id="IPR027417">
    <property type="entry name" value="P-loop_NTPase"/>
</dbReference>
<dbReference type="SMART" id="SM00382">
    <property type="entry name" value="AAA"/>
    <property type="match status" value="2"/>
</dbReference>
<evidence type="ECO:0000256" key="5">
    <source>
        <dbReference type="ARBA" id="ARBA00022741"/>
    </source>
</evidence>
<evidence type="ECO:0000313" key="10">
    <source>
        <dbReference type="Proteomes" id="UP000014400"/>
    </source>
</evidence>
<keyword evidence="7" id="KW-0472">Membrane</keyword>
<dbReference type="InterPro" id="IPR050388">
    <property type="entry name" value="ABC_Ni/Peptide_Import"/>
</dbReference>
<dbReference type="GO" id="GO:0005524">
    <property type="term" value="F:ATP binding"/>
    <property type="evidence" value="ECO:0007669"/>
    <property type="project" value="UniProtKB-KW"/>
</dbReference>
<dbReference type="GO" id="GO:0005886">
    <property type="term" value="C:plasma membrane"/>
    <property type="evidence" value="ECO:0007669"/>
    <property type="project" value="UniProtKB-SubCell"/>
</dbReference>
<dbReference type="GO" id="GO:0055085">
    <property type="term" value="P:transmembrane transport"/>
    <property type="evidence" value="ECO:0007669"/>
    <property type="project" value="UniProtKB-ARBA"/>
</dbReference>
<dbReference type="NCBIfam" id="NF008453">
    <property type="entry name" value="PRK11308.1"/>
    <property type="match status" value="2"/>
</dbReference>
<gene>
    <name evidence="9" type="ORF">HMPREF1476_00100</name>
</gene>
<keyword evidence="4" id="KW-1003">Cell membrane</keyword>
<evidence type="ECO:0000256" key="7">
    <source>
        <dbReference type="ARBA" id="ARBA00023136"/>
    </source>
</evidence>
<dbReference type="PANTHER" id="PTHR43297">
    <property type="entry name" value="OLIGOPEPTIDE TRANSPORT ATP-BINDING PROTEIN APPD"/>
    <property type="match status" value="1"/>
</dbReference>